<dbReference type="InterPro" id="IPR012859">
    <property type="entry name" value="Pilin_N_archaeal"/>
</dbReference>
<protein>
    <submittedName>
        <fullName evidence="3">Type IV pilin</fullName>
    </submittedName>
</protein>
<feature type="transmembrane region" description="Helical" evidence="1">
    <location>
        <begin position="21"/>
        <end position="47"/>
    </location>
</feature>
<dbReference type="EMBL" id="JBHSAQ010000006">
    <property type="protein sequence ID" value="MFC3958622.1"/>
    <property type="molecule type" value="Genomic_DNA"/>
</dbReference>
<keyword evidence="4" id="KW-1185">Reference proteome</keyword>
<proteinExistence type="predicted"/>
<organism evidence="3 4">
    <name type="scientific">Halovivax cerinus</name>
    <dbReference type="NCBI Taxonomy" id="1487865"/>
    <lineage>
        <taxon>Archaea</taxon>
        <taxon>Methanobacteriati</taxon>
        <taxon>Methanobacteriota</taxon>
        <taxon>Stenosarchaea group</taxon>
        <taxon>Halobacteria</taxon>
        <taxon>Halobacteriales</taxon>
        <taxon>Natrialbaceae</taxon>
        <taxon>Halovivax</taxon>
    </lineage>
</organism>
<name>A0ABD5NNP5_9EURY</name>
<accession>A0ABD5NNP5</accession>
<evidence type="ECO:0000259" key="2">
    <source>
        <dbReference type="Pfam" id="PF07790"/>
    </source>
</evidence>
<evidence type="ECO:0000313" key="3">
    <source>
        <dbReference type="EMBL" id="MFC3958622.1"/>
    </source>
</evidence>
<dbReference type="RefSeq" id="WP_256530962.1">
    <property type="nucleotide sequence ID" value="NZ_CP101824.1"/>
</dbReference>
<dbReference type="AlphaFoldDB" id="A0ABD5NNP5"/>
<keyword evidence="1" id="KW-0812">Transmembrane</keyword>
<evidence type="ECO:0000256" key="1">
    <source>
        <dbReference type="SAM" id="Phobius"/>
    </source>
</evidence>
<keyword evidence="1" id="KW-1133">Transmembrane helix</keyword>
<dbReference type="Proteomes" id="UP001595846">
    <property type="component" value="Unassembled WGS sequence"/>
</dbReference>
<feature type="domain" description="Archaeal Type IV pilin N-terminal" evidence="2">
    <location>
        <begin position="17"/>
        <end position="86"/>
    </location>
</feature>
<sequence>MIPTGHRGVPGGRRSDRAISPALGFAVALLVTVVLAVAVGVLVGAIAEDPEPDADFEWTQNGQGADLEVTLEHAGGDSIPGDRLTLDASGIRGLSGNTSLEDWGTVRNGSTLTVGFVADADVEARQPYRSDTDLEGRTINGTDTETGVDVIAIAVEGRPLQNGTVLVSSMTESEDDVGDTPPADLRTLRLVWTGSWGETELDEYVIE</sequence>
<dbReference type="Pfam" id="PF07790">
    <property type="entry name" value="Pilin_N"/>
    <property type="match status" value="1"/>
</dbReference>
<gene>
    <name evidence="3" type="ORF">ACFOUR_09610</name>
</gene>
<dbReference type="GeneID" id="73903674"/>
<comment type="caution">
    <text evidence="3">The sequence shown here is derived from an EMBL/GenBank/DDBJ whole genome shotgun (WGS) entry which is preliminary data.</text>
</comment>
<evidence type="ECO:0000313" key="4">
    <source>
        <dbReference type="Proteomes" id="UP001595846"/>
    </source>
</evidence>
<keyword evidence="1" id="KW-0472">Membrane</keyword>
<reference evidence="3 4" key="1">
    <citation type="journal article" date="2019" name="Int. J. Syst. Evol. Microbiol.">
        <title>The Global Catalogue of Microorganisms (GCM) 10K type strain sequencing project: providing services to taxonomists for standard genome sequencing and annotation.</title>
        <authorList>
            <consortium name="The Broad Institute Genomics Platform"/>
            <consortium name="The Broad Institute Genome Sequencing Center for Infectious Disease"/>
            <person name="Wu L."/>
            <person name="Ma J."/>
        </authorList>
    </citation>
    <scope>NUCLEOTIDE SEQUENCE [LARGE SCALE GENOMIC DNA]</scope>
    <source>
        <strain evidence="3 4">IBRC-M 10256</strain>
    </source>
</reference>